<evidence type="ECO:0000313" key="13">
    <source>
        <dbReference type="EMBL" id="KMM69648.1"/>
    </source>
</evidence>
<evidence type="ECO:0000256" key="10">
    <source>
        <dbReference type="SAM" id="Phobius"/>
    </source>
</evidence>
<dbReference type="PANTHER" id="PTHR28285:SF1">
    <property type="entry name" value="PROTEIN BIG1"/>
    <property type="match status" value="1"/>
</dbReference>
<dbReference type="PANTHER" id="PTHR28285">
    <property type="entry name" value="PROTEIN BIG1"/>
    <property type="match status" value="1"/>
</dbReference>
<organism evidence="13 14">
    <name type="scientific">Coccidioides posadasii RMSCC 3488</name>
    <dbReference type="NCBI Taxonomy" id="454284"/>
    <lineage>
        <taxon>Eukaryota</taxon>
        <taxon>Fungi</taxon>
        <taxon>Dikarya</taxon>
        <taxon>Ascomycota</taxon>
        <taxon>Pezizomycotina</taxon>
        <taxon>Eurotiomycetes</taxon>
        <taxon>Eurotiomycetidae</taxon>
        <taxon>Onygenales</taxon>
        <taxon>Onygenaceae</taxon>
        <taxon>Coccidioides</taxon>
    </lineage>
</organism>
<dbReference type="InterPro" id="IPR037654">
    <property type="entry name" value="Big1"/>
</dbReference>
<dbReference type="EMBL" id="DS268111">
    <property type="protein sequence ID" value="KMM69648.1"/>
    <property type="molecule type" value="Genomic_DNA"/>
</dbReference>
<dbReference type="Proteomes" id="UP000054567">
    <property type="component" value="Unassembled WGS sequence"/>
</dbReference>
<dbReference type="InterPro" id="IPR046756">
    <property type="entry name" value="VAS1/VOA1_TM"/>
</dbReference>
<accession>A0A0J6FH90</accession>
<evidence type="ECO:0000313" key="14">
    <source>
        <dbReference type="Proteomes" id="UP000054567"/>
    </source>
</evidence>
<evidence type="ECO:0000256" key="7">
    <source>
        <dbReference type="ARBA" id="ARBA00022989"/>
    </source>
</evidence>
<reference evidence="13 14" key="1">
    <citation type="submission" date="2007-06" db="EMBL/GenBank/DDBJ databases">
        <title>The Genome Sequence of Coccidioides posadasii RMSCC_3488.</title>
        <authorList>
            <consortium name="Coccidioides Genome Resources Consortium"/>
            <consortium name="The Broad Institute Genome Sequencing Platform"/>
            <person name="Henn M.R."/>
            <person name="Sykes S."/>
            <person name="Young S."/>
            <person name="Jaffe D."/>
            <person name="Berlin A."/>
            <person name="Alvarez P."/>
            <person name="Butler J."/>
            <person name="Gnerre S."/>
            <person name="Grabherr M."/>
            <person name="Mauceli E."/>
            <person name="Brockman W."/>
            <person name="Kodira C."/>
            <person name="Alvarado L."/>
            <person name="Zeng Q."/>
            <person name="Crawford M."/>
            <person name="Antoine C."/>
            <person name="Devon K."/>
            <person name="Galgiani J."/>
            <person name="Orsborn K."/>
            <person name="Lewis M.L."/>
            <person name="Nusbaum C."/>
            <person name="Galagan J."/>
            <person name="Birren B."/>
        </authorList>
    </citation>
    <scope>NUCLEOTIDE SEQUENCE [LARGE SCALE GENOMIC DNA]</scope>
    <source>
        <strain evidence="13 14">RMSCC 3488</strain>
    </source>
</reference>
<keyword evidence="6" id="KW-0256">Endoplasmic reticulum</keyword>
<keyword evidence="5 11" id="KW-0732">Signal</keyword>
<keyword evidence="9" id="KW-0961">Cell wall biogenesis/degradation</keyword>
<evidence type="ECO:0000256" key="6">
    <source>
        <dbReference type="ARBA" id="ARBA00022824"/>
    </source>
</evidence>
<dbReference type="GO" id="GO:0071555">
    <property type="term" value="P:cell wall organization"/>
    <property type="evidence" value="ECO:0007669"/>
    <property type="project" value="UniProtKB-KW"/>
</dbReference>
<evidence type="ECO:0000256" key="11">
    <source>
        <dbReference type="SAM" id="SignalP"/>
    </source>
</evidence>
<proteinExistence type="inferred from homology"/>
<comment type="subcellular location">
    <subcellularLocation>
        <location evidence="1">Endoplasmic reticulum membrane</location>
        <topology evidence="1">Single-pass type I membrane protein</topology>
    </subcellularLocation>
</comment>
<evidence type="ECO:0000256" key="2">
    <source>
        <dbReference type="ARBA" id="ARBA00008203"/>
    </source>
</evidence>
<feature type="signal peptide" evidence="11">
    <location>
        <begin position="1"/>
        <end position="19"/>
    </location>
</feature>
<sequence length="287" mass="31672">MRFRVFGLLALGLAAGIDAFRDTSPFFFFSTQEFETSSRQILSANTVRDDVHRKLLSCPSDYYIIVSQPGVHFLDYASRKSSPRLREKVLKKDSAVKSSLAVSEVVGDIDIGDLVSKLESRCGADSIVLNGASNYFPSISHRGRPQIVKIEFPELPIDSKRAETLVDYDLYLATIIDHLPVTNYSVVYTTTARASSGAGSDILRMQDPLHLRLKREPESPNDKPSDNRPLFEKYQFLSPGIFMGLLASIPLIFILYIGISGLTSVKISYAAFDKANGPAAAAAKKQQ</sequence>
<dbReference type="AlphaFoldDB" id="A0A0J6FH90"/>
<dbReference type="GO" id="GO:0005789">
    <property type="term" value="C:endoplasmic reticulum membrane"/>
    <property type="evidence" value="ECO:0007669"/>
    <property type="project" value="UniProtKB-SubCell"/>
</dbReference>
<feature type="domain" description="V-type proton ATPase subunit S1/VOA1 transmembrane" evidence="12">
    <location>
        <begin position="235"/>
        <end position="274"/>
    </location>
</feature>
<evidence type="ECO:0000256" key="1">
    <source>
        <dbReference type="ARBA" id="ARBA00004115"/>
    </source>
</evidence>
<comment type="similarity">
    <text evidence="2">Belongs to the BIG1 family.</text>
</comment>
<feature type="chain" id="PRO_5005270987" description="Protein BIG1" evidence="11">
    <location>
        <begin position="20"/>
        <end position="287"/>
    </location>
</feature>
<name>A0A0J6FH90_COCPO</name>
<gene>
    <name evidence="13" type="ORF">CPAG_05962</name>
</gene>
<evidence type="ECO:0000259" key="12">
    <source>
        <dbReference type="Pfam" id="PF20520"/>
    </source>
</evidence>
<evidence type="ECO:0000256" key="8">
    <source>
        <dbReference type="ARBA" id="ARBA00023136"/>
    </source>
</evidence>
<dbReference type="OrthoDB" id="9985059at2759"/>
<protein>
    <recommendedName>
        <fullName evidence="3">Protein BIG1</fullName>
    </recommendedName>
</protein>
<evidence type="ECO:0000256" key="3">
    <source>
        <dbReference type="ARBA" id="ARBA00022089"/>
    </source>
</evidence>
<dbReference type="GO" id="GO:0009272">
    <property type="term" value="P:fungal-type cell wall biogenesis"/>
    <property type="evidence" value="ECO:0007669"/>
    <property type="project" value="TreeGrafter"/>
</dbReference>
<keyword evidence="7 10" id="KW-1133">Transmembrane helix</keyword>
<reference evidence="14" key="2">
    <citation type="journal article" date="2009" name="Genome Res.">
        <title>Comparative genomic analyses of the human fungal pathogens Coccidioides and their relatives.</title>
        <authorList>
            <person name="Sharpton T.J."/>
            <person name="Stajich J.E."/>
            <person name="Rounsley S.D."/>
            <person name="Gardner M.J."/>
            <person name="Wortman J.R."/>
            <person name="Jordar V.S."/>
            <person name="Maiti R."/>
            <person name="Kodira C.D."/>
            <person name="Neafsey D.E."/>
            <person name="Zeng Q."/>
            <person name="Hung C.-Y."/>
            <person name="McMahan C."/>
            <person name="Muszewska A."/>
            <person name="Grynberg M."/>
            <person name="Mandel M.A."/>
            <person name="Kellner E.M."/>
            <person name="Barker B.M."/>
            <person name="Galgiani J.N."/>
            <person name="Orbach M.J."/>
            <person name="Kirkland T.N."/>
            <person name="Cole G.T."/>
            <person name="Henn M.R."/>
            <person name="Birren B.W."/>
            <person name="Taylor J.W."/>
        </authorList>
    </citation>
    <scope>NUCLEOTIDE SEQUENCE [LARGE SCALE GENOMIC DNA]</scope>
    <source>
        <strain evidence="14">RMSCC 3488</strain>
    </source>
</reference>
<dbReference type="GO" id="GO:0006078">
    <property type="term" value="P:(1-&gt;6)-beta-D-glucan biosynthetic process"/>
    <property type="evidence" value="ECO:0007669"/>
    <property type="project" value="TreeGrafter"/>
</dbReference>
<evidence type="ECO:0000256" key="9">
    <source>
        <dbReference type="ARBA" id="ARBA00023316"/>
    </source>
</evidence>
<evidence type="ECO:0000256" key="5">
    <source>
        <dbReference type="ARBA" id="ARBA00022729"/>
    </source>
</evidence>
<reference evidence="14" key="3">
    <citation type="journal article" date="2010" name="Genome Res.">
        <title>Population genomic sequencing of Coccidioides fungi reveals recent hybridization and transposon control.</title>
        <authorList>
            <person name="Neafsey D.E."/>
            <person name="Barker B.M."/>
            <person name="Sharpton T.J."/>
            <person name="Stajich J.E."/>
            <person name="Park D.J."/>
            <person name="Whiston E."/>
            <person name="Hung C.-Y."/>
            <person name="McMahan C."/>
            <person name="White J."/>
            <person name="Sykes S."/>
            <person name="Heiman D."/>
            <person name="Young S."/>
            <person name="Zeng Q."/>
            <person name="Abouelleil A."/>
            <person name="Aftuck L."/>
            <person name="Bessette D."/>
            <person name="Brown A."/>
            <person name="FitzGerald M."/>
            <person name="Lui A."/>
            <person name="Macdonald J.P."/>
            <person name="Priest M."/>
            <person name="Orbach M.J."/>
            <person name="Galgiani J.N."/>
            <person name="Kirkland T.N."/>
            <person name="Cole G.T."/>
            <person name="Birren B.W."/>
            <person name="Henn M.R."/>
            <person name="Taylor J.W."/>
            <person name="Rounsley S.D."/>
        </authorList>
    </citation>
    <scope>NUCLEOTIDE SEQUENCE [LARGE SCALE GENOMIC DNA]</scope>
    <source>
        <strain evidence="14">RMSCC 3488</strain>
    </source>
</reference>
<dbReference type="Pfam" id="PF20520">
    <property type="entry name" value="Ac45-VOA1_TM"/>
    <property type="match status" value="1"/>
</dbReference>
<keyword evidence="8 10" id="KW-0472">Membrane</keyword>
<dbReference type="VEuPathDB" id="FungiDB:CPAG_05962"/>
<feature type="transmembrane region" description="Helical" evidence="10">
    <location>
        <begin position="236"/>
        <end position="259"/>
    </location>
</feature>
<evidence type="ECO:0000256" key="4">
    <source>
        <dbReference type="ARBA" id="ARBA00022692"/>
    </source>
</evidence>
<keyword evidence="4 10" id="KW-0812">Transmembrane</keyword>